<dbReference type="AlphaFoldDB" id="A0A1G6ZMV9"/>
<dbReference type="OrthoDB" id="9778547at2"/>
<evidence type="ECO:0000256" key="3">
    <source>
        <dbReference type="ARBA" id="ARBA00022458"/>
    </source>
</evidence>
<dbReference type="PANTHER" id="PTHR42711:SF5">
    <property type="entry name" value="ABC TRANSPORTER ATP-BINDING PROTEIN NATA"/>
    <property type="match status" value="1"/>
</dbReference>
<comment type="similarity">
    <text evidence="1">Belongs to the ABC transporter superfamily.</text>
</comment>
<evidence type="ECO:0000313" key="8">
    <source>
        <dbReference type="Proteomes" id="UP000199628"/>
    </source>
</evidence>
<dbReference type="InterPro" id="IPR050763">
    <property type="entry name" value="ABC_transporter_ATP-binding"/>
</dbReference>
<dbReference type="STRING" id="639004.SAMN04488239_11345"/>
<organism evidence="7 8">
    <name type="scientific">Ruegeria marina</name>
    <dbReference type="NCBI Taxonomy" id="639004"/>
    <lineage>
        <taxon>Bacteria</taxon>
        <taxon>Pseudomonadati</taxon>
        <taxon>Pseudomonadota</taxon>
        <taxon>Alphaproteobacteria</taxon>
        <taxon>Rhodobacterales</taxon>
        <taxon>Roseobacteraceae</taxon>
        <taxon>Ruegeria</taxon>
    </lineage>
</organism>
<keyword evidence="4" id="KW-0547">Nucleotide-binding</keyword>
<feature type="domain" description="ABC transporter" evidence="6">
    <location>
        <begin position="7"/>
        <end position="236"/>
    </location>
</feature>
<dbReference type="RefSeq" id="WP_093034331.1">
    <property type="nucleotide sequence ID" value="NZ_FMZV01000013.1"/>
</dbReference>
<evidence type="ECO:0000256" key="4">
    <source>
        <dbReference type="ARBA" id="ARBA00022741"/>
    </source>
</evidence>
<dbReference type="InterPro" id="IPR003439">
    <property type="entry name" value="ABC_transporter-like_ATP-bd"/>
</dbReference>
<keyword evidence="3" id="KW-0536">Nodulation</keyword>
<dbReference type="SMART" id="SM00382">
    <property type="entry name" value="AAA"/>
    <property type="match status" value="1"/>
</dbReference>
<dbReference type="PANTHER" id="PTHR42711">
    <property type="entry name" value="ABC TRANSPORTER ATP-BINDING PROTEIN"/>
    <property type="match status" value="1"/>
</dbReference>
<reference evidence="8" key="1">
    <citation type="submission" date="2016-10" db="EMBL/GenBank/DDBJ databases">
        <authorList>
            <person name="Varghese N."/>
            <person name="Submissions S."/>
        </authorList>
    </citation>
    <scope>NUCLEOTIDE SEQUENCE [LARGE SCALE GENOMIC DNA]</scope>
    <source>
        <strain evidence="8">CGMCC 1.9108</strain>
    </source>
</reference>
<dbReference type="Pfam" id="PF00005">
    <property type="entry name" value="ABC_tran"/>
    <property type="match status" value="1"/>
</dbReference>
<gene>
    <name evidence="7" type="ORF">SAMN04488239_11345</name>
</gene>
<evidence type="ECO:0000256" key="2">
    <source>
        <dbReference type="ARBA" id="ARBA00022448"/>
    </source>
</evidence>
<name>A0A1G6ZMV9_9RHOB</name>
<protein>
    <submittedName>
        <fullName evidence="7">ABC-2 type transport system ATP-binding protein</fullName>
    </submittedName>
</protein>
<dbReference type="Gene3D" id="3.40.50.300">
    <property type="entry name" value="P-loop containing nucleotide triphosphate hydrolases"/>
    <property type="match status" value="1"/>
</dbReference>
<dbReference type="GO" id="GO:0016887">
    <property type="term" value="F:ATP hydrolysis activity"/>
    <property type="evidence" value="ECO:0007669"/>
    <property type="project" value="InterPro"/>
</dbReference>
<sequence>MSAVPIIEARELSRRFGGRAVVTNVSLNLNEGESLALIGPNGAGKTTTLGMLTTALRPDSGSVRIAGQDALADPRRARAMLGVLFQDPALDDRMTPRETLRLHAALHGLPRRDTAALVADALERAGLSEAADRTIRGFSGGMKRRLELARALMHEPRLLVLDEPTLGLDPQGRLDLWARIGALRASGMAVLMTTHVLSEAESFDRVGILDGGRLVALDTPRALKLAHGGSSEASLDDVFFHLTGRALRDGDAPLRPALVRRRA</sequence>
<dbReference type="GO" id="GO:0005524">
    <property type="term" value="F:ATP binding"/>
    <property type="evidence" value="ECO:0007669"/>
    <property type="project" value="UniProtKB-KW"/>
</dbReference>
<dbReference type="PROSITE" id="PS00211">
    <property type="entry name" value="ABC_TRANSPORTER_1"/>
    <property type="match status" value="1"/>
</dbReference>
<dbReference type="PROSITE" id="PS50893">
    <property type="entry name" value="ABC_TRANSPORTER_2"/>
    <property type="match status" value="1"/>
</dbReference>
<keyword evidence="5 7" id="KW-0067">ATP-binding</keyword>
<dbReference type="InterPro" id="IPR003593">
    <property type="entry name" value="AAA+_ATPase"/>
</dbReference>
<keyword evidence="8" id="KW-1185">Reference proteome</keyword>
<evidence type="ECO:0000313" key="7">
    <source>
        <dbReference type="EMBL" id="SDE04008.1"/>
    </source>
</evidence>
<evidence type="ECO:0000256" key="5">
    <source>
        <dbReference type="ARBA" id="ARBA00022840"/>
    </source>
</evidence>
<evidence type="ECO:0000259" key="6">
    <source>
        <dbReference type="PROSITE" id="PS50893"/>
    </source>
</evidence>
<dbReference type="SUPFAM" id="SSF52540">
    <property type="entry name" value="P-loop containing nucleoside triphosphate hydrolases"/>
    <property type="match status" value="1"/>
</dbReference>
<dbReference type="Proteomes" id="UP000199628">
    <property type="component" value="Unassembled WGS sequence"/>
</dbReference>
<accession>A0A1G6ZMV9</accession>
<dbReference type="InterPro" id="IPR017871">
    <property type="entry name" value="ABC_transporter-like_CS"/>
</dbReference>
<proteinExistence type="inferred from homology"/>
<evidence type="ECO:0000256" key="1">
    <source>
        <dbReference type="ARBA" id="ARBA00005417"/>
    </source>
</evidence>
<keyword evidence="2" id="KW-0813">Transport</keyword>
<dbReference type="InterPro" id="IPR027417">
    <property type="entry name" value="P-loop_NTPase"/>
</dbReference>
<dbReference type="EMBL" id="FMZV01000013">
    <property type="protein sequence ID" value="SDE04008.1"/>
    <property type="molecule type" value="Genomic_DNA"/>
</dbReference>